<dbReference type="RefSeq" id="WP_283872302.1">
    <property type="nucleotide sequence ID" value="NZ_CP126101.1"/>
</dbReference>
<protein>
    <recommendedName>
        <fullName evidence="3">DUF1878 family protein</fullName>
    </recommendedName>
</protein>
<evidence type="ECO:0000313" key="1">
    <source>
        <dbReference type="EMBL" id="WHY53836.1"/>
    </source>
</evidence>
<evidence type="ECO:0000313" key="2">
    <source>
        <dbReference type="Proteomes" id="UP001178322"/>
    </source>
</evidence>
<evidence type="ECO:0008006" key="3">
    <source>
        <dbReference type="Google" id="ProtNLM"/>
    </source>
</evidence>
<organism evidence="1 2">
    <name type="scientific">Lysinibacillus pakistanensis</name>
    <dbReference type="NCBI Taxonomy" id="759811"/>
    <lineage>
        <taxon>Bacteria</taxon>
        <taxon>Bacillati</taxon>
        <taxon>Bacillota</taxon>
        <taxon>Bacilli</taxon>
        <taxon>Bacillales</taxon>
        <taxon>Bacillaceae</taxon>
        <taxon>Lysinibacillus</taxon>
    </lineage>
</organism>
<name>A0AAX3X1R2_9BACI</name>
<sequence length="121" mass="14221">MEKIKEFLVYLETSKFKLHRLANANLDMCYSNYEMGNLLLMLKEKQEMGQKAGILSTDFHDGNFKVQVTYEYFQHLTKGVKEIRSEPSMSPQFEYEHFFAEVDGVQLLAVRKVDKKKMQAQ</sequence>
<proteinExistence type="predicted"/>
<gene>
    <name evidence="1" type="ORF">QNH24_11550</name>
</gene>
<dbReference type="AlphaFoldDB" id="A0AAX3X1R2"/>
<dbReference type="EMBL" id="CP126101">
    <property type="protein sequence ID" value="WHY53836.1"/>
    <property type="molecule type" value="Genomic_DNA"/>
</dbReference>
<accession>A0AAX3X1R2</accession>
<reference evidence="1" key="1">
    <citation type="submission" date="2023-05" db="EMBL/GenBank/DDBJ databases">
        <title>Comparative genomics of Bacillaceae isolates and their secondary metabolite potential.</title>
        <authorList>
            <person name="Song L."/>
            <person name="Nielsen L.J."/>
            <person name="Mohite O."/>
            <person name="Xu X."/>
            <person name="Weber T."/>
            <person name="Kovacs A.T."/>
        </authorList>
    </citation>
    <scope>NUCLEOTIDE SEQUENCE</scope>
    <source>
        <strain evidence="1">LY1</strain>
    </source>
</reference>
<dbReference type="Proteomes" id="UP001178322">
    <property type="component" value="Chromosome"/>
</dbReference>